<comment type="catalytic activity">
    <reaction evidence="1">
        <text>Endonucleolytic cleavage of RNA, removing 5'-extranucleotides from tRNA precursor.</text>
        <dbReference type="EC" id="3.1.26.5"/>
    </reaction>
</comment>
<comment type="cofactor">
    <cofactor evidence="2">
        <name>Mg(2+)</name>
        <dbReference type="ChEBI" id="CHEBI:18420"/>
    </cofactor>
</comment>
<evidence type="ECO:0000313" key="21">
    <source>
        <dbReference type="Proteomes" id="UP000631114"/>
    </source>
</evidence>
<name>A0A835I356_9MAGN</name>
<evidence type="ECO:0000256" key="1">
    <source>
        <dbReference type="ARBA" id="ARBA00000928"/>
    </source>
</evidence>
<dbReference type="PANTHER" id="PTHR13547">
    <property type="match status" value="1"/>
</dbReference>
<dbReference type="PANTHER" id="PTHR13547:SF1">
    <property type="entry name" value="MITOCHONDRIAL RIBONUCLEASE P CATALYTIC SUBUNIT"/>
    <property type="match status" value="1"/>
</dbReference>
<gene>
    <name evidence="20" type="ORF">IFM89_018182</name>
</gene>
<comment type="caution">
    <text evidence="20">The sequence shown here is derived from an EMBL/GenBank/DDBJ whole genome shotgun (WGS) entry which is preliminary data.</text>
</comment>
<dbReference type="InterPro" id="IPR033443">
    <property type="entry name" value="PROP1-like_PPR_dom"/>
</dbReference>
<evidence type="ECO:0000256" key="10">
    <source>
        <dbReference type="ARBA" id="ARBA00022801"/>
    </source>
</evidence>
<evidence type="ECO:0000256" key="11">
    <source>
        <dbReference type="ARBA" id="ARBA00022833"/>
    </source>
</evidence>
<keyword evidence="21" id="KW-1185">Reference proteome</keyword>
<evidence type="ECO:0000256" key="14">
    <source>
        <dbReference type="ARBA" id="ARBA00023128"/>
    </source>
</evidence>
<keyword evidence="12" id="KW-0460">Magnesium</keyword>
<evidence type="ECO:0000256" key="2">
    <source>
        <dbReference type="ARBA" id="ARBA00001946"/>
    </source>
</evidence>
<dbReference type="Gene3D" id="1.25.40.10">
    <property type="entry name" value="Tetratricopeptide repeat domain"/>
    <property type="match status" value="1"/>
</dbReference>
<dbReference type="InterPro" id="IPR013783">
    <property type="entry name" value="Ig-like_fold"/>
</dbReference>
<proteinExistence type="inferred from homology"/>
<keyword evidence="8" id="KW-0479">Metal-binding</keyword>
<keyword evidence="11" id="KW-0862">Zinc</keyword>
<evidence type="ECO:0000313" key="20">
    <source>
        <dbReference type="EMBL" id="KAF9609734.1"/>
    </source>
</evidence>
<feature type="domain" description="PROP1-like PPR" evidence="19">
    <location>
        <begin position="86"/>
        <end position="301"/>
    </location>
</feature>
<dbReference type="CDD" id="cd18671">
    <property type="entry name" value="PIN_PRORP-Zc3h12a-like"/>
    <property type="match status" value="1"/>
</dbReference>
<keyword evidence="14" id="KW-0496">Mitochondrion</keyword>
<keyword evidence="6" id="KW-0819">tRNA processing</keyword>
<feature type="repeat" description="PPR" evidence="16">
    <location>
        <begin position="213"/>
        <end position="247"/>
    </location>
</feature>
<dbReference type="FunFam" id="3.40.50.11980:FF:000002">
    <property type="entry name" value="Proteinaceous RNase P 2"/>
    <property type="match status" value="1"/>
</dbReference>
<dbReference type="Gene3D" id="3.40.50.11980">
    <property type="match status" value="1"/>
</dbReference>
<dbReference type="Gene3D" id="2.60.40.10">
    <property type="entry name" value="Immunoglobulins"/>
    <property type="match status" value="1"/>
</dbReference>
<evidence type="ECO:0000256" key="7">
    <source>
        <dbReference type="ARBA" id="ARBA00022722"/>
    </source>
</evidence>
<dbReference type="PROSITE" id="PS51375">
    <property type="entry name" value="PPR"/>
    <property type="match status" value="1"/>
</dbReference>
<evidence type="ECO:0000256" key="8">
    <source>
        <dbReference type="ARBA" id="ARBA00022723"/>
    </source>
</evidence>
<keyword evidence="10" id="KW-0378">Hydrolase</keyword>
<dbReference type="InterPro" id="IPR002885">
    <property type="entry name" value="PPR_rpt"/>
</dbReference>
<dbReference type="GO" id="GO:0001682">
    <property type="term" value="P:tRNA 5'-leader removal"/>
    <property type="evidence" value="ECO:0007669"/>
    <property type="project" value="UniProtKB-ARBA"/>
</dbReference>
<keyword evidence="7" id="KW-0540">Nuclease</keyword>
<keyword evidence="9" id="KW-0677">Repeat</keyword>
<evidence type="ECO:0000256" key="6">
    <source>
        <dbReference type="ARBA" id="ARBA00022694"/>
    </source>
</evidence>
<evidence type="ECO:0000256" key="15">
    <source>
        <dbReference type="ARBA" id="ARBA00023211"/>
    </source>
</evidence>
<dbReference type="InterPro" id="IPR031595">
    <property type="entry name" value="PRORP_C"/>
</dbReference>
<dbReference type="InterPro" id="IPR024438">
    <property type="entry name" value="Staygreen"/>
</dbReference>
<dbReference type="OrthoDB" id="46913at2759"/>
<evidence type="ECO:0000256" key="16">
    <source>
        <dbReference type="PROSITE-ProRule" id="PRU00708"/>
    </source>
</evidence>
<feature type="domain" description="PRORP" evidence="18">
    <location>
        <begin position="341"/>
        <end position="566"/>
    </location>
</feature>
<dbReference type="Pfam" id="PF16953">
    <property type="entry name" value="PRORP"/>
    <property type="match status" value="1"/>
</dbReference>
<dbReference type="GO" id="GO:0004526">
    <property type="term" value="F:ribonuclease P activity"/>
    <property type="evidence" value="ECO:0007669"/>
    <property type="project" value="UniProtKB-EC"/>
</dbReference>
<evidence type="ECO:0000256" key="13">
    <source>
        <dbReference type="ARBA" id="ARBA00022946"/>
    </source>
</evidence>
<dbReference type="Pfam" id="PF12638">
    <property type="entry name" value="Staygreen"/>
    <property type="match status" value="1"/>
</dbReference>
<dbReference type="FunFam" id="1.25.40.10:FF:000339">
    <property type="entry name" value="Proteinaceous RNase P 1, chloroplastic/mitochondrial"/>
    <property type="match status" value="1"/>
</dbReference>
<evidence type="ECO:0000256" key="3">
    <source>
        <dbReference type="ARBA" id="ARBA00004173"/>
    </source>
</evidence>
<feature type="domain" description="Staygreen protein" evidence="17">
    <location>
        <begin position="733"/>
        <end position="882"/>
    </location>
</feature>
<reference evidence="20 21" key="1">
    <citation type="submission" date="2020-10" db="EMBL/GenBank/DDBJ databases">
        <title>The Coptis chinensis genome and diversification of protoberbering-type alkaloids.</title>
        <authorList>
            <person name="Wang B."/>
            <person name="Shu S."/>
            <person name="Song C."/>
            <person name="Liu Y."/>
        </authorList>
    </citation>
    <scope>NUCLEOTIDE SEQUENCE [LARGE SCALE GENOMIC DNA]</scope>
    <source>
        <strain evidence="20">HL-2020</strain>
        <tissue evidence="20">Leaf</tissue>
    </source>
</reference>
<dbReference type="EMBL" id="JADFTS010000004">
    <property type="protein sequence ID" value="KAF9609734.1"/>
    <property type="molecule type" value="Genomic_DNA"/>
</dbReference>
<dbReference type="Proteomes" id="UP000631114">
    <property type="component" value="Unassembled WGS sequence"/>
</dbReference>
<dbReference type="GO" id="GO:0005739">
    <property type="term" value="C:mitochondrion"/>
    <property type="evidence" value="ECO:0007669"/>
    <property type="project" value="UniProtKB-SubCell"/>
</dbReference>
<comment type="subcellular location">
    <subcellularLocation>
        <location evidence="3">Mitochondrion</location>
    </subcellularLocation>
</comment>
<evidence type="ECO:0000256" key="9">
    <source>
        <dbReference type="ARBA" id="ARBA00022737"/>
    </source>
</evidence>
<protein>
    <recommendedName>
        <fullName evidence="5">ribonuclease P</fullName>
        <ecNumber evidence="5">3.1.26.5</ecNumber>
    </recommendedName>
</protein>
<dbReference type="AlphaFoldDB" id="A0A835I356"/>
<evidence type="ECO:0000259" key="19">
    <source>
        <dbReference type="Pfam" id="PF17177"/>
    </source>
</evidence>
<evidence type="ECO:0000256" key="5">
    <source>
        <dbReference type="ARBA" id="ARBA00012179"/>
    </source>
</evidence>
<keyword evidence="13" id="KW-0809">Transit peptide</keyword>
<dbReference type="EC" id="3.1.26.5" evidence="5"/>
<evidence type="ECO:0000259" key="18">
    <source>
        <dbReference type="Pfam" id="PF16953"/>
    </source>
</evidence>
<evidence type="ECO:0000259" key="17">
    <source>
        <dbReference type="Pfam" id="PF12638"/>
    </source>
</evidence>
<keyword evidence="15" id="KW-0464">Manganese</keyword>
<accession>A0A835I356</accession>
<organism evidence="20 21">
    <name type="scientific">Coptis chinensis</name>
    <dbReference type="NCBI Taxonomy" id="261450"/>
    <lineage>
        <taxon>Eukaryota</taxon>
        <taxon>Viridiplantae</taxon>
        <taxon>Streptophyta</taxon>
        <taxon>Embryophyta</taxon>
        <taxon>Tracheophyta</taxon>
        <taxon>Spermatophyta</taxon>
        <taxon>Magnoliopsida</taxon>
        <taxon>Ranunculales</taxon>
        <taxon>Ranunculaceae</taxon>
        <taxon>Coptidoideae</taxon>
        <taxon>Coptis</taxon>
    </lineage>
</organism>
<sequence>MAFSTHISPSYLLKNSTLFNLFTRTPYFLSNHNTNRVFLHFLQYPSFFSPNTIFNLPMNQNHSLSTSVQCATMPMPIGRTMSKKAQNKAYRQSPEGVLHLKLDMCSKHGDLVEALRLYDEARRERILISKPHYNSLLYLCSCSNTSGSLENSVSDEKLGLSRGFEIFKQMGIDGIAPNEATFTSVARLAAMKEDPEMAFELVKKMMSVNIPPRLRSYEPALLGFCKKGEADKAYEVDAHMLASGICPEEQELAALLRVSVDVGKAEKVYEMLHRLRSSVRQVSESTAEIVQEWFKSRAATEVGLESWDVEKVKEGIVKGGGGWHGQGWLGKGEWKVVKSEMDENGVCGCCGETLVCVDIDPLETENFAKELSRLACQKEVQANFNSFEDWIRRNGPFDAVIDGANVSLNNSHSFSFFQLNSVVERVKRLSPTKRLPLIILHNSRVVGGPANNPNNKKLLEKWRRSGVLYTTPTGSNDDWYWLYAAVSSKCLLVTNDEMRDHLFQLLGTSFFPRWKEKHQVRYTASREGVSLQMPPLYSMVIQESERGNWHIPMVTTDDIDTPRQWVLLSVFSFQNGHVQYMLSCYDAELRYDCFKHLSSKKKETPNHNEEEGTKGSIVAVLGLDTVGLAGLIAILGDLVGDELHFCNDLSKVLEATLDLSQLKPLQLKDLILAKFISCCYVVVLVTMQAQKETPSDLNCKDKFLLQNVTIPNGIATNDISFEMAAKLLGPPARFESSKLKVVFMEDEMHKGTGIIPRTYALSHCDLTANLTLAISNVINLDQLRGWYNRDDVVAEWNSVNEETCLHVHCHVSGPNVMTDLLAEFRYHIFTKELPLVLKAVLYGDSKLFKEHPELMEALVLVYFHSSSNKYNRVECWGALKDAAQGRKVGQRQNLLRAGEENHHPLEKWRTPKSIFHALFAFLL</sequence>
<evidence type="ECO:0000256" key="12">
    <source>
        <dbReference type="ARBA" id="ARBA00022842"/>
    </source>
</evidence>
<dbReference type="Pfam" id="PF17177">
    <property type="entry name" value="PPR_long"/>
    <property type="match status" value="1"/>
</dbReference>
<dbReference type="InterPro" id="IPR011990">
    <property type="entry name" value="TPR-like_helical_dom_sf"/>
</dbReference>
<comment type="similarity">
    <text evidence="4">Belongs to the PPR family. P subfamily.</text>
</comment>
<evidence type="ECO:0000256" key="4">
    <source>
        <dbReference type="ARBA" id="ARBA00007626"/>
    </source>
</evidence>
<dbReference type="GO" id="GO:0046872">
    <property type="term" value="F:metal ion binding"/>
    <property type="evidence" value="ECO:0007669"/>
    <property type="project" value="UniProtKB-KW"/>
</dbReference>